<keyword evidence="2" id="KW-1133">Transmembrane helix</keyword>
<keyword evidence="3" id="KW-0808">Transferase</keyword>
<evidence type="ECO:0000313" key="3">
    <source>
        <dbReference type="EMBL" id="AWN37379.1"/>
    </source>
</evidence>
<sequence length="229" mass="23812">MSAHSDFLPEGTPRGLPGPLPPGERILWQGAPTTRGLWLRVFHAPLVGLWFGLCGIGVVAVAQNPAGTAAALVGVLGLALALLGALAYVAHRTTLYTVTNRRLVLQIGIALPVTYNLPFGEVESADLRLFGDGSGDVPLRLKPAARIAYLQLWPHARPWRVTQPEPMLRSVPGATATAAILARALAEARDAATLAGQEAGIAPGTAPAHVPVIVARPGRAAPGRLVAAE</sequence>
<dbReference type="AlphaFoldDB" id="A0A2U8VUA6"/>
<dbReference type="GO" id="GO:0016779">
    <property type="term" value="F:nucleotidyltransferase activity"/>
    <property type="evidence" value="ECO:0007669"/>
    <property type="project" value="UniProtKB-KW"/>
</dbReference>
<dbReference type="EMBL" id="CP029551">
    <property type="protein sequence ID" value="AWN37379.1"/>
    <property type="molecule type" value="Genomic_DNA"/>
</dbReference>
<accession>A0A2U8VUA6</accession>
<organism evidence="3 4">
    <name type="scientific">Methylobacterium radiodurans</name>
    <dbReference type="NCBI Taxonomy" id="2202828"/>
    <lineage>
        <taxon>Bacteria</taxon>
        <taxon>Pseudomonadati</taxon>
        <taxon>Pseudomonadota</taxon>
        <taxon>Alphaproteobacteria</taxon>
        <taxon>Hyphomicrobiales</taxon>
        <taxon>Methylobacteriaceae</taxon>
        <taxon>Methylobacterium</taxon>
    </lineage>
</organism>
<protein>
    <submittedName>
        <fullName evidence="3">Phosphopantetheine adenylyltransferase</fullName>
    </submittedName>
</protein>
<evidence type="ECO:0000256" key="2">
    <source>
        <dbReference type="SAM" id="Phobius"/>
    </source>
</evidence>
<feature type="transmembrane region" description="Helical" evidence="2">
    <location>
        <begin position="42"/>
        <end position="62"/>
    </location>
</feature>
<feature type="transmembrane region" description="Helical" evidence="2">
    <location>
        <begin position="69"/>
        <end position="90"/>
    </location>
</feature>
<dbReference type="KEGG" id="meti:DK427_17985"/>
<keyword evidence="2" id="KW-0472">Membrane</keyword>
<proteinExistence type="predicted"/>
<dbReference type="Proteomes" id="UP000246058">
    <property type="component" value="Chromosome"/>
</dbReference>
<evidence type="ECO:0000313" key="4">
    <source>
        <dbReference type="Proteomes" id="UP000246058"/>
    </source>
</evidence>
<keyword evidence="3" id="KW-0548">Nucleotidyltransferase</keyword>
<keyword evidence="2" id="KW-0812">Transmembrane</keyword>
<dbReference type="RefSeq" id="WP_109952458.1">
    <property type="nucleotide sequence ID" value="NZ_CP029551.1"/>
</dbReference>
<feature type="region of interest" description="Disordered" evidence="1">
    <location>
        <begin position="1"/>
        <end position="21"/>
    </location>
</feature>
<keyword evidence="4" id="KW-1185">Reference proteome</keyword>
<dbReference type="InterPro" id="IPR054839">
    <property type="entry name" value="puhB_PGC"/>
</dbReference>
<gene>
    <name evidence="3" type="ORF">DK427_17985</name>
</gene>
<dbReference type="OrthoDB" id="7345733at2"/>
<dbReference type="NCBIfam" id="NF040894">
    <property type="entry name" value="puhB_PGC"/>
    <property type="match status" value="1"/>
</dbReference>
<name>A0A2U8VUA6_9HYPH</name>
<evidence type="ECO:0000256" key="1">
    <source>
        <dbReference type="SAM" id="MobiDB-lite"/>
    </source>
</evidence>
<reference evidence="3 4" key="1">
    <citation type="submission" date="2018-05" db="EMBL/GenBank/DDBJ databases">
        <title>Complete Genome Sequence of Methylobacterium sp. 17Sr1-43.</title>
        <authorList>
            <person name="Srinivasan S."/>
        </authorList>
    </citation>
    <scope>NUCLEOTIDE SEQUENCE [LARGE SCALE GENOMIC DNA]</scope>
    <source>
        <strain evidence="3 4">17Sr1-43</strain>
    </source>
</reference>